<evidence type="ECO:0000256" key="5">
    <source>
        <dbReference type="ARBA" id="ARBA00023163"/>
    </source>
</evidence>
<dbReference type="AlphaFoldDB" id="A0AA87ZFY4"/>
<evidence type="ECO:0000256" key="4">
    <source>
        <dbReference type="ARBA" id="ARBA00023125"/>
    </source>
</evidence>
<dbReference type="PANTHER" id="PTHR47997:SF31">
    <property type="entry name" value="MYB TRANSCRIPTION FACTOR"/>
    <property type="match status" value="1"/>
</dbReference>
<feature type="domain" description="Myb-like" evidence="8">
    <location>
        <begin position="62"/>
        <end position="112"/>
    </location>
</feature>
<dbReference type="GO" id="GO:0003677">
    <property type="term" value="F:DNA binding"/>
    <property type="evidence" value="ECO:0007669"/>
    <property type="project" value="UniProtKB-KW"/>
</dbReference>
<keyword evidence="6" id="KW-0539">Nucleus</keyword>
<dbReference type="GO" id="GO:0005634">
    <property type="term" value="C:nucleus"/>
    <property type="evidence" value="ECO:0007669"/>
    <property type="project" value="UniProtKB-SubCell"/>
</dbReference>
<protein>
    <submittedName>
        <fullName evidence="10">Uncharacterized protein</fullName>
    </submittedName>
</protein>
<dbReference type="InterPro" id="IPR051953">
    <property type="entry name" value="Plant_SW-associated_TFs"/>
</dbReference>
<feature type="domain" description="HTH myb-type" evidence="9">
    <location>
        <begin position="9"/>
        <end position="61"/>
    </location>
</feature>
<name>A0AA87ZFY4_FICCA</name>
<feature type="domain" description="Myb-like" evidence="8">
    <location>
        <begin position="9"/>
        <end position="61"/>
    </location>
</feature>
<feature type="domain" description="HTH myb-type" evidence="9">
    <location>
        <begin position="62"/>
        <end position="116"/>
    </location>
</feature>
<dbReference type="InterPro" id="IPR009057">
    <property type="entry name" value="Homeodomain-like_sf"/>
</dbReference>
<dbReference type="PANTHER" id="PTHR47997">
    <property type="entry name" value="MYB DOMAIN PROTEIN 55"/>
    <property type="match status" value="1"/>
</dbReference>
<sequence>MGHHYCCRERKVKRGLWSPEEDQKLIRYISAYGYGCWSRVPEKAGLQRCGKSCRFRWLNYLRPDIKRGSFTPEEEKLIITLHGALGNSWAHIAKYLPGRTDNEIKNYWNTWIKKKLIINDIQKPASPPTTSSNEQSQTSSDLSRRSDFPNIDQYLPTNNHKAPVQESTPNMMCGTAENNLEYYDQIQAQAICDKTSSSRLITSCLDTNTMEALTRTEDNRVPALEFQFSTNVDKGHQDDDQQINHDLVNYSHLNNYNIQPYSGDFFVEESAPYLIR</sequence>
<evidence type="ECO:0000313" key="11">
    <source>
        <dbReference type="Proteomes" id="UP001187192"/>
    </source>
</evidence>
<dbReference type="Proteomes" id="UP001187192">
    <property type="component" value="Unassembled WGS sequence"/>
</dbReference>
<keyword evidence="5" id="KW-0804">Transcription</keyword>
<reference evidence="10" key="1">
    <citation type="submission" date="2023-07" db="EMBL/GenBank/DDBJ databases">
        <title>draft genome sequence of fig (Ficus carica).</title>
        <authorList>
            <person name="Takahashi T."/>
            <person name="Nishimura K."/>
        </authorList>
    </citation>
    <scope>NUCLEOTIDE SEQUENCE</scope>
</reference>
<evidence type="ECO:0000256" key="3">
    <source>
        <dbReference type="ARBA" id="ARBA00023015"/>
    </source>
</evidence>
<dbReference type="Gene3D" id="1.10.10.60">
    <property type="entry name" value="Homeodomain-like"/>
    <property type="match status" value="2"/>
</dbReference>
<evidence type="ECO:0000256" key="2">
    <source>
        <dbReference type="ARBA" id="ARBA00022737"/>
    </source>
</evidence>
<dbReference type="Pfam" id="PF00249">
    <property type="entry name" value="Myb_DNA-binding"/>
    <property type="match status" value="2"/>
</dbReference>
<keyword evidence="11" id="KW-1185">Reference proteome</keyword>
<evidence type="ECO:0000256" key="7">
    <source>
        <dbReference type="SAM" id="MobiDB-lite"/>
    </source>
</evidence>
<keyword evidence="2" id="KW-0677">Repeat</keyword>
<keyword evidence="4" id="KW-0238">DNA-binding</keyword>
<dbReference type="FunFam" id="1.10.10.60:FF:000185">
    <property type="entry name" value="MYB transcription factor"/>
    <property type="match status" value="1"/>
</dbReference>
<dbReference type="InterPro" id="IPR001005">
    <property type="entry name" value="SANT/Myb"/>
</dbReference>
<dbReference type="CDD" id="cd00167">
    <property type="entry name" value="SANT"/>
    <property type="match status" value="2"/>
</dbReference>
<accession>A0AA87ZFY4</accession>
<dbReference type="SUPFAM" id="SSF46689">
    <property type="entry name" value="Homeodomain-like"/>
    <property type="match status" value="1"/>
</dbReference>
<gene>
    <name evidence="10" type="ORF">TIFTF001_003456</name>
</gene>
<feature type="region of interest" description="Disordered" evidence="7">
    <location>
        <begin position="122"/>
        <end position="168"/>
    </location>
</feature>
<evidence type="ECO:0000313" key="10">
    <source>
        <dbReference type="EMBL" id="GMN31940.1"/>
    </source>
</evidence>
<proteinExistence type="predicted"/>
<keyword evidence="3" id="KW-0805">Transcription regulation</keyword>
<dbReference type="PROSITE" id="PS51294">
    <property type="entry name" value="HTH_MYB"/>
    <property type="match status" value="2"/>
</dbReference>
<dbReference type="PROSITE" id="PS50090">
    <property type="entry name" value="MYB_LIKE"/>
    <property type="match status" value="2"/>
</dbReference>
<evidence type="ECO:0000256" key="1">
    <source>
        <dbReference type="ARBA" id="ARBA00004123"/>
    </source>
</evidence>
<dbReference type="InterPro" id="IPR017930">
    <property type="entry name" value="Myb_dom"/>
</dbReference>
<organism evidence="10 11">
    <name type="scientific">Ficus carica</name>
    <name type="common">Common fig</name>
    <dbReference type="NCBI Taxonomy" id="3494"/>
    <lineage>
        <taxon>Eukaryota</taxon>
        <taxon>Viridiplantae</taxon>
        <taxon>Streptophyta</taxon>
        <taxon>Embryophyta</taxon>
        <taxon>Tracheophyta</taxon>
        <taxon>Spermatophyta</taxon>
        <taxon>Magnoliopsida</taxon>
        <taxon>eudicotyledons</taxon>
        <taxon>Gunneridae</taxon>
        <taxon>Pentapetalae</taxon>
        <taxon>rosids</taxon>
        <taxon>fabids</taxon>
        <taxon>Rosales</taxon>
        <taxon>Moraceae</taxon>
        <taxon>Ficeae</taxon>
        <taxon>Ficus</taxon>
    </lineage>
</organism>
<feature type="compositionally biased region" description="Polar residues" evidence="7">
    <location>
        <begin position="155"/>
        <end position="168"/>
    </location>
</feature>
<dbReference type="EMBL" id="BTGU01000003">
    <property type="protein sequence ID" value="GMN31940.1"/>
    <property type="molecule type" value="Genomic_DNA"/>
</dbReference>
<comment type="subcellular location">
    <subcellularLocation>
        <location evidence="1">Nucleus</location>
    </subcellularLocation>
</comment>
<evidence type="ECO:0000256" key="6">
    <source>
        <dbReference type="ARBA" id="ARBA00023242"/>
    </source>
</evidence>
<dbReference type="SMART" id="SM00717">
    <property type="entry name" value="SANT"/>
    <property type="match status" value="2"/>
</dbReference>
<evidence type="ECO:0000259" key="8">
    <source>
        <dbReference type="PROSITE" id="PS50090"/>
    </source>
</evidence>
<feature type="compositionally biased region" description="Low complexity" evidence="7">
    <location>
        <begin position="128"/>
        <end position="140"/>
    </location>
</feature>
<evidence type="ECO:0000259" key="9">
    <source>
        <dbReference type="PROSITE" id="PS51294"/>
    </source>
</evidence>
<comment type="caution">
    <text evidence="10">The sequence shown here is derived from an EMBL/GenBank/DDBJ whole genome shotgun (WGS) entry which is preliminary data.</text>
</comment>